<dbReference type="PANTHER" id="PTHR12304">
    <property type="entry name" value="INOSINE-URIDINE PREFERRING NUCLEOSIDE HYDROLASE"/>
    <property type="match status" value="1"/>
</dbReference>
<dbReference type="Gene3D" id="3.90.245.10">
    <property type="entry name" value="Ribonucleoside hydrolase-like"/>
    <property type="match status" value="1"/>
</dbReference>
<dbReference type="AlphaFoldDB" id="A0A844G4G6"/>
<dbReference type="InterPro" id="IPR001910">
    <property type="entry name" value="Inosine/uridine_hydrolase_dom"/>
</dbReference>
<dbReference type="GO" id="GO:0008477">
    <property type="term" value="F:purine nucleosidase activity"/>
    <property type="evidence" value="ECO:0007669"/>
    <property type="project" value="TreeGrafter"/>
</dbReference>
<protein>
    <submittedName>
        <fullName evidence="4">Nucleoside hydrolase</fullName>
    </submittedName>
</protein>
<dbReference type="GO" id="GO:0005829">
    <property type="term" value="C:cytosol"/>
    <property type="evidence" value="ECO:0007669"/>
    <property type="project" value="TreeGrafter"/>
</dbReference>
<dbReference type="InterPro" id="IPR023186">
    <property type="entry name" value="IUNH"/>
</dbReference>
<comment type="caution">
    <text evidence="4">The sequence shown here is derived from an EMBL/GenBank/DDBJ whole genome shotgun (WGS) entry which is preliminary data.</text>
</comment>
<evidence type="ECO:0000256" key="1">
    <source>
        <dbReference type="ARBA" id="ARBA00022801"/>
    </source>
</evidence>
<evidence type="ECO:0000256" key="2">
    <source>
        <dbReference type="ARBA" id="ARBA00023295"/>
    </source>
</evidence>
<feature type="domain" description="Inosine/uridine-preferring nucleoside hydrolase" evidence="3">
    <location>
        <begin position="12"/>
        <end position="266"/>
    </location>
</feature>
<sequence>MTNCGPKPIPTILDTDIGNDIDDTWALGMLLNSPEFDLKLVLTSTGDARYRAKVAAGFLEACGRDDIPVGIGVSRADDSPETMHEYADSYRLEQYSGGIWEDGVGRALELIAAEPELTVIGIAPLTTLAELCRRDERAVSRCRLIVMGGSIAKRHRGAAGMIAEYNIKLDVPAAQRTFRAPWREILLTPLDHCGDIALSGVNYRKIAESTAPVPRNILAQYAVWRNYWKHDGPAHASSILYDTAAVHLAYSGEFTRLERLKLVVDDGGFTRISPEGREMLVAMEMTDPAAFQQRLVERLITTQPTEMTDPAAFQQRLVERLITTQPTERIENEKFAPFYPY</sequence>
<dbReference type="InterPro" id="IPR036452">
    <property type="entry name" value="Ribo_hydro-like"/>
</dbReference>
<organism evidence="4 5">
    <name type="scientific">Victivallis lenta</name>
    <dbReference type="NCBI Taxonomy" id="2606640"/>
    <lineage>
        <taxon>Bacteria</taxon>
        <taxon>Pseudomonadati</taxon>
        <taxon>Lentisphaerota</taxon>
        <taxon>Lentisphaeria</taxon>
        <taxon>Victivallales</taxon>
        <taxon>Victivallaceae</taxon>
        <taxon>Victivallis</taxon>
    </lineage>
</organism>
<accession>A0A844G4G6</accession>
<dbReference type="PANTHER" id="PTHR12304:SF4">
    <property type="entry name" value="URIDINE NUCLEOSIDASE"/>
    <property type="match status" value="1"/>
</dbReference>
<dbReference type="Pfam" id="PF01156">
    <property type="entry name" value="IU_nuc_hydro"/>
    <property type="match status" value="1"/>
</dbReference>
<dbReference type="Proteomes" id="UP000435649">
    <property type="component" value="Unassembled WGS sequence"/>
</dbReference>
<keyword evidence="2" id="KW-0326">Glycosidase</keyword>
<evidence type="ECO:0000313" key="5">
    <source>
        <dbReference type="Proteomes" id="UP000435649"/>
    </source>
</evidence>
<dbReference type="EMBL" id="VUNS01000009">
    <property type="protein sequence ID" value="MST97398.1"/>
    <property type="molecule type" value="Genomic_DNA"/>
</dbReference>
<gene>
    <name evidence="4" type="ORF">FYJ85_10130</name>
</gene>
<reference evidence="4 5" key="1">
    <citation type="submission" date="2019-08" db="EMBL/GenBank/DDBJ databases">
        <title>In-depth cultivation of the pig gut microbiome towards novel bacterial diversity and tailored functional studies.</title>
        <authorList>
            <person name="Wylensek D."/>
            <person name="Hitch T.C.A."/>
            <person name="Clavel T."/>
        </authorList>
    </citation>
    <scope>NUCLEOTIDE SEQUENCE [LARGE SCALE GENOMIC DNA]</scope>
    <source>
        <strain evidence="4 5">BBE-744-WT-12</strain>
    </source>
</reference>
<evidence type="ECO:0000259" key="3">
    <source>
        <dbReference type="Pfam" id="PF01156"/>
    </source>
</evidence>
<dbReference type="SUPFAM" id="SSF53590">
    <property type="entry name" value="Nucleoside hydrolase"/>
    <property type="match status" value="1"/>
</dbReference>
<name>A0A844G4G6_9BACT</name>
<dbReference type="GO" id="GO:0006152">
    <property type="term" value="P:purine nucleoside catabolic process"/>
    <property type="evidence" value="ECO:0007669"/>
    <property type="project" value="TreeGrafter"/>
</dbReference>
<keyword evidence="5" id="KW-1185">Reference proteome</keyword>
<evidence type="ECO:0000313" key="4">
    <source>
        <dbReference type="EMBL" id="MST97398.1"/>
    </source>
</evidence>
<proteinExistence type="predicted"/>
<keyword evidence="1 4" id="KW-0378">Hydrolase</keyword>
<dbReference type="RefSeq" id="WP_106051780.1">
    <property type="nucleotide sequence ID" value="NZ_VUNS01000009.1"/>
</dbReference>